<feature type="compositionally biased region" description="Polar residues" evidence="1">
    <location>
        <begin position="165"/>
        <end position="199"/>
    </location>
</feature>
<feature type="compositionally biased region" description="Low complexity" evidence="1">
    <location>
        <begin position="107"/>
        <end position="119"/>
    </location>
</feature>
<feature type="compositionally biased region" description="Basic and acidic residues" evidence="1">
    <location>
        <begin position="136"/>
        <end position="145"/>
    </location>
</feature>
<dbReference type="AlphaFoldDB" id="A0AAV3YJ73"/>
<evidence type="ECO:0000313" key="2">
    <source>
        <dbReference type="EMBL" id="GFN82236.1"/>
    </source>
</evidence>
<feature type="compositionally biased region" description="Basic and acidic residues" evidence="1">
    <location>
        <begin position="249"/>
        <end position="279"/>
    </location>
</feature>
<feature type="compositionally biased region" description="Polar residues" evidence="1">
    <location>
        <begin position="30"/>
        <end position="39"/>
    </location>
</feature>
<feature type="compositionally biased region" description="Basic and acidic residues" evidence="1">
    <location>
        <begin position="288"/>
        <end position="305"/>
    </location>
</feature>
<dbReference type="Proteomes" id="UP000735302">
    <property type="component" value="Unassembled WGS sequence"/>
</dbReference>
<gene>
    <name evidence="2" type="ORF">PoB_000874200</name>
</gene>
<feature type="compositionally biased region" description="Polar residues" evidence="1">
    <location>
        <begin position="319"/>
        <end position="357"/>
    </location>
</feature>
<reference evidence="2 3" key="1">
    <citation type="journal article" date="2021" name="Elife">
        <title>Chloroplast acquisition without the gene transfer in kleptoplastic sea slugs, Plakobranchus ocellatus.</title>
        <authorList>
            <person name="Maeda T."/>
            <person name="Takahashi S."/>
            <person name="Yoshida T."/>
            <person name="Shimamura S."/>
            <person name="Takaki Y."/>
            <person name="Nagai Y."/>
            <person name="Toyoda A."/>
            <person name="Suzuki Y."/>
            <person name="Arimoto A."/>
            <person name="Ishii H."/>
            <person name="Satoh N."/>
            <person name="Nishiyama T."/>
            <person name="Hasebe M."/>
            <person name="Maruyama T."/>
            <person name="Minagawa J."/>
            <person name="Obokata J."/>
            <person name="Shigenobu S."/>
        </authorList>
    </citation>
    <scope>NUCLEOTIDE SEQUENCE [LARGE SCALE GENOMIC DNA]</scope>
</reference>
<evidence type="ECO:0000313" key="3">
    <source>
        <dbReference type="Proteomes" id="UP000735302"/>
    </source>
</evidence>
<accession>A0AAV3YJ73</accession>
<name>A0AAV3YJ73_9GAST</name>
<evidence type="ECO:0000256" key="1">
    <source>
        <dbReference type="SAM" id="MobiDB-lite"/>
    </source>
</evidence>
<feature type="region of interest" description="Disordered" evidence="1">
    <location>
        <begin position="1"/>
        <end position="86"/>
    </location>
</feature>
<feature type="region of interest" description="Disordered" evidence="1">
    <location>
        <begin position="402"/>
        <end position="427"/>
    </location>
</feature>
<keyword evidence="3" id="KW-1185">Reference proteome</keyword>
<feature type="compositionally biased region" description="Polar residues" evidence="1">
    <location>
        <begin position="63"/>
        <end position="85"/>
    </location>
</feature>
<comment type="caution">
    <text evidence="2">The sequence shown here is derived from an EMBL/GenBank/DDBJ whole genome shotgun (WGS) entry which is preliminary data.</text>
</comment>
<feature type="region of interest" description="Disordered" evidence="1">
    <location>
        <begin position="104"/>
        <end position="366"/>
    </location>
</feature>
<protein>
    <submittedName>
        <fullName evidence="2">Uncharacterized protein</fullName>
    </submittedName>
</protein>
<dbReference type="EMBL" id="BLXT01000976">
    <property type="protein sequence ID" value="GFN82236.1"/>
    <property type="molecule type" value="Genomic_DNA"/>
</dbReference>
<sequence length="427" mass="46993">MSSPSQTPMLPSGEDTPSPSPDDSLDDSQTEQQLLNISGHSEDSPDRFANSDAEKTLRVGLQGQETDSLTPTFTSQKQEDATSGSYVVDHLEIDVDIDRTLKEETEAATAEADAITAQEPTQKSAENANEEAAVIDVEHTIETLNKDNNNLTLRNEKDANIKGELSSQQKQEEYNTSIDGVSTESKPNHTKTPNSNAINDSKKKKPLRVSTSLSYEHENSHKTQRSSPRARLSREERRSNSLEVPSIRIRSEDDSSDDDKNMSRENRSSQEKINTDKSAQDTQDMENCLDRCPPREEPNQCRSEDSISLPLTGPRQDSEFTANSTSKTGGSDESAPAQSADTPTGKTKASKLLTSDSLDVPGKEPRRLSLSLNRLDPHGRRRSQGEGIVVEDKLISCSTGRLDGRRRSWTPDVSPRSSKGSIFDGEF</sequence>
<proteinExistence type="predicted"/>
<organism evidence="2 3">
    <name type="scientific">Plakobranchus ocellatus</name>
    <dbReference type="NCBI Taxonomy" id="259542"/>
    <lineage>
        <taxon>Eukaryota</taxon>
        <taxon>Metazoa</taxon>
        <taxon>Spiralia</taxon>
        <taxon>Lophotrochozoa</taxon>
        <taxon>Mollusca</taxon>
        <taxon>Gastropoda</taxon>
        <taxon>Heterobranchia</taxon>
        <taxon>Euthyneura</taxon>
        <taxon>Panpulmonata</taxon>
        <taxon>Sacoglossa</taxon>
        <taxon>Placobranchoidea</taxon>
        <taxon>Plakobranchidae</taxon>
        <taxon>Plakobranchus</taxon>
    </lineage>
</organism>